<comment type="caution">
    <text evidence="1">The sequence shown here is derived from an EMBL/GenBank/DDBJ whole genome shotgun (WGS) entry which is preliminary data.</text>
</comment>
<dbReference type="Proteomes" id="UP000784880">
    <property type="component" value="Unassembled WGS sequence"/>
</dbReference>
<reference evidence="1 2" key="1">
    <citation type="submission" date="2021-06" db="EMBL/GenBank/DDBJ databases">
        <title>Bacillus sp. RD4P76, an endophyte from a halophyte.</title>
        <authorList>
            <person name="Sun J.-Q."/>
        </authorList>
    </citation>
    <scope>NUCLEOTIDE SEQUENCE [LARGE SCALE GENOMIC DNA]</scope>
    <source>
        <strain evidence="1 2">CGMCC 1.15917</strain>
    </source>
</reference>
<keyword evidence="2" id="KW-1185">Reference proteome</keyword>
<evidence type="ECO:0000313" key="1">
    <source>
        <dbReference type="EMBL" id="MBU9711077.1"/>
    </source>
</evidence>
<gene>
    <name evidence="1" type="ORF">KS419_04910</name>
</gene>
<name>A0ABS6JBM2_9BACI</name>
<accession>A0ABS6JBM2</accession>
<proteinExistence type="predicted"/>
<dbReference type="EMBL" id="JAHQCS010000057">
    <property type="protein sequence ID" value="MBU9711077.1"/>
    <property type="molecule type" value="Genomic_DNA"/>
</dbReference>
<protein>
    <submittedName>
        <fullName evidence="1">Sigma-70 family RNA polymerase sigma factor</fullName>
    </submittedName>
</protein>
<organism evidence="1 2">
    <name type="scientific">Evansella tamaricis</name>
    <dbReference type="NCBI Taxonomy" id="2069301"/>
    <lineage>
        <taxon>Bacteria</taxon>
        <taxon>Bacillati</taxon>
        <taxon>Bacillota</taxon>
        <taxon>Bacilli</taxon>
        <taxon>Bacillales</taxon>
        <taxon>Bacillaceae</taxon>
        <taxon>Evansella</taxon>
    </lineage>
</organism>
<evidence type="ECO:0000313" key="2">
    <source>
        <dbReference type="Proteomes" id="UP000784880"/>
    </source>
</evidence>
<sequence length="157" mass="18553">MDPKELENLISDYRWMKREVVRLDELVFRIGGTSGSERSFGVAQYGIEATMPKGSSIRSRAELDDLDNREKKLLKRLERYQSLIKFVEDVEDLIEEPKQQVIYSCMMEGLSYRAMGKHIGVSREQVRRIRDELINHLCQNCHLCQSWHYLKYQKQPV</sequence>
<dbReference type="RefSeq" id="WP_217064968.1">
    <property type="nucleotide sequence ID" value="NZ_JAHQCS010000057.1"/>
</dbReference>